<evidence type="ECO:0000256" key="2">
    <source>
        <dbReference type="ARBA" id="ARBA00022475"/>
    </source>
</evidence>
<feature type="transmembrane region" description="Helical" evidence="6">
    <location>
        <begin position="747"/>
        <end position="772"/>
    </location>
</feature>
<comment type="subcellular location">
    <subcellularLocation>
        <location evidence="1">Cell membrane</location>
        <topology evidence="1">Multi-pass membrane protein</topology>
    </subcellularLocation>
</comment>
<keyword evidence="10" id="KW-1185">Reference proteome</keyword>
<keyword evidence="2" id="KW-1003">Cell membrane</keyword>
<evidence type="ECO:0000256" key="5">
    <source>
        <dbReference type="ARBA" id="ARBA00023136"/>
    </source>
</evidence>
<evidence type="ECO:0000256" key="6">
    <source>
        <dbReference type="SAM" id="Phobius"/>
    </source>
</evidence>
<dbReference type="InterPro" id="IPR003838">
    <property type="entry name" value="ABC3_permease_C"/>
</dbReference>
<evidence type="ECO:0000313" key="10">
    <source>
        <dbReference type="Proteomes" id="UP000190888"/>
    </source>
</evidence>
<feature type="transmembrane region" description="Helical" evidence="6">
    <location>
        <begin position="663"/>
        <end position="687"/>
    </location>
</feature>
<proteinExistence type="predicted"/>
<organism evidence="9 10">
    <name type="scientific">Sediminibacterium ginsengisoli</name>
    <dbReference type="NCBI Taxonomy" id="413434"/>
    <lineage>
        <taxon>Bacteria</taxon>
        <taxon>Pseudomonadati</taxon>
        <taxon>Bacteroidota</taxon>
        <taxon>Chitinophagia</taxon>
        <taxon>Chitinophagales</taxon>
        <taxon>Chitinophagaceae</taxon>
        <taxon>Sediminibacterium</taxon>
    </lineage>
</organism>
<dbReference type="EMBL" id="FUWH01000006">
    <property type="protein sequence ID" value="SJZ91368.1"/>
    <property type="molecule type" value="Genomic_DNA"/>
</dbReference>
<dbReference type="GO" id="GO:0022857">
    <property type="term" value="F:transmembrane transporter activity"/>
    <property type="evidence" value="ECO:0007669"/>
    <property type="project" value="TreeGrafter"/>
</dbReference>
<sequence>MFKNYLKIAYRNLMRNKSFSLINISGLAVGMASAILIFLWIHNEISYDQFHEKKDRIYEAWNRDVFSGKLQCWNTTPKVLARTLEKDFPEVESAVRVNWPSSFLLSIGEKNFAGRGNMVDSLFFDMFTIPFVKGNSQTALKETYSIVITETFAKTLFGNEEPMGKTIRIDNKDNFTVTAVVKDAPNNTRFRFDYIMPWSYLRKQGNDDEYWGNNSTRTYVLLKPNASLASINEKMKTLRKTYDSDEPKGEMFLYPISRWRLYSKFENGKESGGLIEFVRMFSIIAIFLLLIACINFMNLSTARSERRAKEVGIRKVVGASKFSLIGQFLGESILIAFISGVLAIIIVQLSLPAFNKLTDKILFIDYSNAYSWLFFIGFILFTGMIAGSYPAFYLSAFKPVKVLKGTFQKTRALITPRRVLVVLQFTFAIILIISTIIVKEQIHYAKNRETGYDKNKLAYMFIVGDIEKNYELIKNELLSSGTAVSITKTSAPMTQGWSDTWGIEWEGKAKDDKTDFDRFCADDHLATTVGLQMVAGRDFDLKKYNTDSSAVLLNESAVKAMGFKDPLGKTIRDNGKEWHVVGVFKDFILQSPFFPTKPMVIEGAKGWFNVMHIKYNDKNNMAANVKSTEAIVKKYNPMYTFEHQFVDDEYNTKFKAEQRTGTLATLFAGLTIFISCLGLFGLAAYTAESRIKEIGVRKVLGASITSITSLLSKDFIKLVLISFVIASPIAWWLMYNWLQNYPYRISIHWWIFLAAALTSIAIALITVSYHAIRAAKANPVKSLRTE</sequence>
<feature type="transmembrane region" description="Helical" evidence="6">
    <location>
        <begin position="21"/>
        <end position="41"/>
    </location>
</feature>
<feature type="transmembrane region" description="Helical" evidence="6">
    <location>
        <begin position="418"/>
        <end position="438"/>
    </location>
</feature>
<evidence type="ECO:0000256" key="3">
    <source>
        <dbReference type="ARBA" id="ARBA00022692"/>
    </source>
</evidence>
<feature type="transmembrane region" description="Helical" evidence="6">
    <location>
        <begin position="715"/>
        <end position="735"/>
    </location>
</feature>
<feature type="domain" description="MacB-like periplasmic core" evidence="8">
    <location>
        <begin position="20"/>
        <end position="237"/>
    </location>
</feature>
<dbReference type="Pfam" id="PF02687">
    <property type="entry name" value="FtsX"/>
    <property type="match status" value="2"/>
</dbReference>
<evidence type="ECO:0000256" key="1">
    <source>
        <dbReference type="ARBA" id="ARBA00004651"/>
    </source>
</evidence>
<dbReference type="STRING" id="413434.SAMN04488132_10635"/>
<protein>
    <submittedName>
        <fullName evidence="9">ABC-type antimicrobial peptide transport system, permease component</fullName>
    </submittedName>
</protein>
<feature type="transmembrane region" description="Helical" evidence="6">
    <location>
        <begin position="328"/>
        <end position="349"/>
    </location>
</feature>
<feature type="domain" description="MacB-like periplasmic core" evidence="8">
    <location>
        <begin position="521"/>
        <end position="595"/>
    </location>
</feature>
<keyword evidence="5 6" id="KW-0472">Membrane</keyword>
<dbReference type="Pfam" id="PF12704">
    <property type="entry name" value="MacB_PCD"/>
    <property type="match status" value="2"/>
</dbReference>
<evidence type="ECO:0000313" key="9">
    <source>
        <dbReference type="EMBL" id="SJZ91368.1"/>
    </source>
</evidence>
<evidence type="ECO:0000256" key="4">
    <source>
        <dbReference type="ARBA" id="ARBA00022989"/>
    </source>
</evidence>
<feature type="transmembrane region" description="Helical" evidence="6">
    <location>
        <begin position="369"/>
        <end position="397"/>
    </location>
</feature>
<feature type="domain" description="ABC3 transporter permease C-terminal" evidence="7">
    <location>
        <begin position="283"/>
        <end position="395"/>
    </location>
</feature>
<reference evidence="9 10" key="1">
    <citation type="submission" date="2017-02" db="EMBL/GenBank/DDBJ databases">
        <authorList>
            <person name="Peterson S.W."/>
        </authorList>
    </citation>
    <scope>NUCLEOTIDE SEQUENCE [LARGE SCALE GENOMIC DNA]</scope>
    <source>
        <strain evidence="9 10">DSM 22335</strain>
    </source>
</reference>
<dbReference type="AlphaFoldDB" id="A0A1T4PKG0"/>
<evidence type="ECO:0000259" key="7">
    <source>
        <dbReference type="Pfam" id="PF02687"/>
    </source>
</evidence>
<gene>
    <name evidence="9" type="ORF">SAMN04488132_10635</name>
</gene>
<dbReference type="InterPro" id="IPR050250">
    <property type="entry name" value="Macrolide_Exporter_MacB"/>
</dbReference>
<dbReference type="PANTHER" id="PTHR30572">
    <property type="entry name" value="MEMBRANE COMPONENT OF TRANSPORTER-RELATED"/>
    <property type="match status" value="1"/>
</dbReference>
<dbReference type="PANTHER" id="PTHR30572:SF18">
    <property type="entry name" value="ABC-TYPE MACROLIDE FAMILY EXPORT SYSTEM PERMEASE COMPONENT 2"/>
    <property type="match status" value="1"/>
</dbReference>
<dbReference type="Proteomes" id="UP000190888">
    <property type="component" value="Unassembled WGS sequence"/>
</dbReference>
<accession>A0A1T4PKG0</accession>
<name>A0A1T4PKG0_9BACT</name>
<keyword evidence="4 6" id="KW-1133">Transmembrane helix</keyword>
<dbReference type="RefSeq" id="WP_078831618.1">
    <property type="nucleotide sequence ID" value="NZ_FUWH01000006.1"/>
</dbReference>
<keyword evidence="3 6" id="KW-0812">Transmembrane</keyword>
<feature type="domain" description="ABC3 transporter permease C-terminal" evidence="7">
    <location>
        <begin position="666"/>
        <end position="779"/>
    </location>
</feature>
<evidence type="ECO:0000259" key="8">
    <source>
        <dbReference type="Pfam" id="PF12704"/>
    </source>
</evidence>
<dbReference type="OrthoDB" id="5933722at2"/>
<feature type="transmembrane region" description="Helical" evidence="6">
    <location>
        <begin position="277"/>
        <end position="299"/>
    </location>
</feature>
<dbReference type="InterPro" id="IPR025857">
    <property type="entry name" value="MacB_PCD"/>
</dbReference>
<dbReference type="GO" id="GO:0005886">
    <property type="term" value="C:plasma membrane"/>
    <property type="evidence" value="ECO:0007669"/>
    <property type="project" value="UniProtKB-SubCell"/>
</dbReference>